<keyword evidence="2" id="KW-1185">Reference proteome</keyword>
<reference evidence="1 2" key="1">
    <citation type="submission" date="2019-04" db="EMBL/GenBank/DDBJ databases">
        <title>Sphingobacterium olei sp. nov., isolated from oil-contaminated soil.</title>
        <authorList>
            <person name="Liu B."/>
        </authorList>
    </citation>
    <scope>NUCLEOTIDE SEQUENCE [LARGE SCALE GENOMIC DNA]</scope>
    <source>
        <strain evidence="1 2">HAL-9</strain>
    </source>
</reference>
<accession>A0A4U0NHU9</accession>
<dbReference type="OrthoDB" id="2972467at2"/>
<dbReference type="EMBL" id="SUME01000007">
    <property type="protein sequence ID" value="TJZ53563.1"/>
    <property type="molecule type" value="Genomic_DNA"/>
</dbReference>
<comment type="caution">
    <text evidence="1">The sequence shown here is derived from an EMBL/GenBank/DDBJ whole genome shotgun (WGS) entry which is preliminary data.</text>
</comment>
<dbReference type="Proteomes" id="UP000306808">
    <property type="component" value="Unassembled WGS sequence"/>
</dbReference>
<protein>
    <submittedName>
        <fullName evidence="1">Uncharacterized protein</fullName>
    </submittedName>
</protein>
<name>A0A4U0NHU9_9SPHI</name>
<evidence type="ECO:0000313" key="2">
    <source>
        <dbReference type="Proteomes" id="UP000306808"/>
    </source>
</evidence>
<dbReference type="RefSeq" id="WP_136902357.1">
    <property type="nucleotide sequence ID" value="NZ_SUME01000007.1"/>
</dbReference>
<organism evidence="1 2">
    <name type="scientific">Sphingobacterium olei</name>
    <dbReference type="NCBI Taxonomy" id="2571155"/>
    <lineage>
        <taxon>Bacteria</taxon>
        <taxon>Pseudomonadati</taxon>
        <taxon>Bacteroidota</taxon>
        <taxon>Sphingobacteriia</taxon>
        <taxon>Sphingobacteriales</taxon>
        <taxon>Sphingobacteriaceae</taxon>
        <taxon>Sphingobacterium</taxon>
    </lineage>
</organism>
<proteinExistence type="predicted"/>
<sequence>MGSVRAIINCNKLGNGTADVVYSADYYLFRSELQTEGIPSRYGYQGEYAEKDGEPTKWPLRALKKHMIFS</sequence>
<dbReference type="AlphaFoldDB" id="A0A4U0NHU9"/>
<gene>
    <name evidence="1" type="ORF">FAZ15_16085</name>
</gene>
<evidence type="ECO:0000313" key="1">
    <source>
        <dbReference type="EMBL" id="TJZ53563.1"/>
    </source>
</evidence>